<dbReference type="Gene3D" id="3.40.640.10">
    <property type="entry name" value="Type I PLP-dependent aspartate aminotransferase-like (Major domain)"/>
    <property type="match status" value="1"/>
</dbReference>
<name>A0A9Q0KDJ4_9MAGN</name>
<feature type="domain" description="Alliinase C-terminal" evidence="1">
    <location>
        <begin position="93"/>
        <end position="251"/>
    </location>
</feature>
<dbReference type="OrthoDB" id="2020362at2759"/>
<dbReference type="InterPro" id="IPR006948">
    <property type="entry name" value="Alliinase_C"/>
</dbReference>
<reference evidence="2" key="1">
    <citation type="journal article" date="2023" name="Plant J.">
        <title>The genome of the king protea, Protea cynaroides.</title>
        <authorList>
            <person name="Chang J."/>
            <person name="Duong T.A."/>
            <person name="Schoeman C."/>
            <person name="Ma X."/>
            <person name="Roodt D."/>
            <person name="Barker N."/>
            <person name="Li Z."/>
            <person name="Van de Peer Y."/>
            <person name="Mizrachi E."/>
        </authorList>
    </citation>
    <scope>NUCLEOTIDE SEQUENCE</scope>
    <source>
        <tissue evidence="2">Young leaves</tissue>
    </source>
</reference>
<gene>
    <name evidence="2" type="ORF">NE237_015274</name>
</gene>
<dbReference type="InterPro" id="IPR015421">
    <property type="entry name" value="PyrdxlP-dep_Trfase_major"/>
</dbReference>
<dbReference type="InterPro" id="IPR015424">
    <property type="entry name" value="PyrdxlP-dep_Trfase"/>
</dbReference>
<dbReference type="Pfam" id="PF04864">
    <property type="entry name" value="Alliinase_C"/>
    <property type="match status" value="1"/>
</dbReference>
<organism evidence="2 3">
    <name type="scientific">Protea cynaroides</name>
    <dbReference type="NCBI Taxonomy" id="273540"/>
    <lineage>
        <taxon>Eukaryota</taxon>
        <taxon>Viridiplantae</taxon>
        <taxon>Streptophyta</taxon>
        <taxon>Embryophyta</taxon>
        <taxon>Tracheophyta</taxon>
        <taxon>Spermatophyta</taxon>
        <taxon>Magnoliopsida</taxon>
        <taxon>Proteales</taxon>
        <taxon>Proteaceae</taxon>
        <taxon>Protea</taxon>
    </lineage>
</organism>
<dbReference type="AlphaFoldDB" id="A0A9Q0KDJ4"/>
<comment type="caution">
    <text evidence="2">The sequence shown here is derived from an EMBL/GenBank/DDBJ whole genome shotgun (WGS) entry which is preliminary data.</text>
</comment>
<dbReference type="EMBL" id="JAMYWD010000006">
    <property type="protein sequence ID" value="KAJ4968573.1"/>
    <property type="molecule type" value="Genomic_DNA"/>
</dbReference>
<sequence>MLSQLQIYHTKKLSIYLIFIYGEKFFEQLTGLHASTLDYEIVSLLLKDRLSSLQLLGHATARLKEPSSMSIYDYKIQNLSIVLQHIESNMLQLVVTVSGWHRMSYSFVKSSILPTVGNVVTVGNFVVFGLNASLYALSDDDWLSKPDNVVALAPYYSMYQEHATMFKTRNLEWQGVVSNISNNSTSKSFIEIVTSPNKPDSKLRYVLQCSFARIVYDHAYYWPHYSAIPAPVNRDLMIFTLLKITSHAGVSQGTQVQAFELLQVILEDEGKALFKFGYKTIANWWEKLNKIIYASKYFSLQKLSPQYCNYFQDFHQPSPEQVQGSTYAVVVPSNMFQQSPTNATWLAKRCICHVGNEIGPWPRAW</sequence>
<evidence type="ECO:0000313" key="2">
    <source>
        <dbReference type="EMBL" id="KAJ4968573.1"/>
    </source>
</evidence>
<dbReference type="Proteomes" id="UP001141806">
    <property type="component" value="Unassembled WGS sequence"/>
</dbReference>
<evidence type="ECO:0000259" key="1">
    <source>
        <dbReference type="Pfam" id="PF04864"/>
    </source>
</evidence>
<dbReference type="GO" id="GO:0016846">
    <property type="term" value="F:carbon-sulfur lyase activity"/>
    <property type="evidence" value="ECO:0007669"/>
    <property type="project" value="InterPro"/>
</dbReference>
<evidence type="ECO:0000313" key="3">
    <source>
        <dbReference type="Proteomes" id="UP001141806"/>
    </source>
</evidence>
<protein>
    <recommendedName>
        <fullName evidence="1">Alliinase C-terminal domain-containing protein</fullName>
    </recommendedName>
</protein>
<accession>A0A9Q0KDJ4</accession>
<keyword evidence="3" id="KW-1185">Reference proteome</keyword>
<proteinExistence type="predicted"/>
<dbReference type="SUPFAM" id="SSF53383">
    <property type="entry name" value="PLP-dependent transferases"/>
    <property type="match status" value="1"/>
</dbReference>